<protein>
    <submittedName>
        <fullName evidence="4">FecR domain-containing protein</fullName>
    </submittedName>
</protein>
<evidence type="ECO:0000259" key="3">
    <source>
        <dbReference type="Pfam" id="PF04773"/>
    </source>
</evidence>
<accession>A0A974Y5P5</accession>
<reference evidence="4" key="1">
    <citation type="submission" date="2020-11" db="EMBL/GenBank/DDBJ databases">
        <title>Azospira restricta DSM 18626 genome sequence.</title>
        <authorList>
            <person name="Moe W.M."/>
        </authorList>
    </citation>
    <scope>NUCLEOTIDE SEQUENCE</scope>
    <source>
        <strain evidence="4">DSM 18626</strain>
    </source>
</reference>
<name>A0A974Y5P5_9RHOO</name>
<evidence type="ECO:0000256" key="1">
    <source>
        <dbReference type="ARBA" id="ARBA00004442"/>
    </source>
</evidence>
<feature type="signal peptide" evidence="2">
    <location>
        <begin position="1"/>
        <end position="26"/>
    </location>
</feature>
<keyword evidence="2" id="KW-0732">Signal</keyword>
<dbReference type="SUPFAM" id="SSF56925">
    <property type="entry name" value="OMPA-like"/>
    <property type="match status" value="1"/>
</dbReference>
<proteinExistence type="predicted"/>
<feature type="chain" id="PRO_5036963670" evidence="2">
    <location>
        <begin position="27"/>
        <end position="346"/>
    </location>
</feature>
<evidence type="ECO:0000256" key="2">
    <source>
        <dbReference type="SAM" id="SignalP"/>
    </source>
</evidence>
<organism evidence="4 5">
    <name type="scientific">Azospira restricta</name>
    <dbReference type="NCBI Taxonomy" id="404405"/>
    <lineage>
        <taxon>Bacteria</taxon>
        <taxon>Pseudomonadati</taxon>
        <taxon>Pseudomonadota</taxon>
        <taxon>Betaproteobacteria</taxon>
        <taxon>Rhodocyclales</taxon>
        <taxon>Rhodocyclaceae</taxon>
        <taxon>Azospira</taxon>
    </lineage>
</organism>
<evidence type="ECO:0000313" key="4">
    <source>
        <dbReference type="EMBL" id="QRJ65580.1"/>
    </source>
</evidence>
<dbReference type="PANTHER" id="PTHR38731">
    <property type="entry name" value="LIPL45-RELATED LIPOPROTEIN-RELATED"/>
    <property type="match status" value="1"/>
</dbReference>
<dbReference type="EMBL" id="CP064781">
    <property type="protein sequence ID" value="QRJ65580.1"/>
    <property type="molecule type" value="Genomic_DNA"/>
</dbReference>
<dbReference type="Gene3D" id="2.40.160.90">
    <property type="match status" value="1"/>
</dbReference>
<dbReference type="GO" id="GO:0009279">
    <property type="term" value="C:cell outer membrane"/>
    <property type="evidence" value="ECO:0007669"/>
    <property type="project" value="UniProtKB-SubCell"/>
</dbReference>
<evidence type="ECO:0000313" key="5">
    <source>
        <dbReference type="Proteomes" id="UP000663444"/>
    </source>
</evidence>
<dbReference type="InterPro" id="IPR011250">
    <property type="entry name" value="OMP/PagP_B-barrel"/>
</dbReference>
<comment type="subcellular location">
    <subcellularLocation>
        <location evidence="1">Cell outer membrane</location>
    </subcellularLocation>
</comment>
<dbReference type="InterPro" id="IPR006860">
    <property type="entry name" value="FecR"/>
</dbReference>
<dbReference type="Pfam" id="PF04773">
    <property type="entry name" value="FecR"/>
    <property type="match status" value="1"/>
</dbReference>
<gene>
    <name evidence="4" type="ORF">IWH25_00390</name>
</gene>
<sequence length="346" mass="34345">MPILFRPKNPALLIALAAVYPLAAHAAGAAKVNFAHGSVTAVGAAGARPLQKGGEIASGEAVVTGDGGRAQLRFTDGGMVSLQPGSEFKVDDYRFSGSAAGEEKGFFSLLRGGLRTITGLVGKGNRNAYKVTTSVATIGIRGTEFTLAYTGADSVAVWTGEGAIEVCNNAGCATVPAGSSAIVSGPNAEVKRSDVKPRMDPPQPTLAVQPVFATTDVFAGDFVPTSPMPTTGSATYATIVSQASGASQLNAASLAVNFGSLAFSTSLSGSVGTQTFNVSGSGSIAGNTIPDTSLSGSGSFCSCTCGGSVSGTFYGAAAERVGLSYSVDNATASPTATASGSAVLAR</sequence>
<keyword evidence="5" id="KW-1185">Reference proteome</keyword>
<feature type="domain" description="FecR protein" evidence="3">
    <location>
        <begin position="62"/>
        <end position="163"/>
    </location>
</feature>
<dbReference type="Gene3D" id="2.60.120.1440">
    <property type="match status" value="1"/>
</dbReference>
<dbReference type="Proteomes" id="UP000663444">
    <property type="component" value="Chromosome"/>
</dbReference>
<dbReference type="KEGG" id="ares:IWH25_00390"/>
<dbReference type="AlphaFoldDB" id="A0A974Y5P5"/>